<dbReference type="Pfam" id="PF08028">
    <property type="entry name" value="Acyl-CoA_dh_2"/>
    <property type="match status" value="1"/>
</dbReference>
<name>A0ABQ6NN05_9BACL</name>
<evidence type="ECO:0000256" key="4">
    <source>
        <dbReference type="ARBA" id="ARBA00022741"/>
    </source>
</evidence>
<evidence type="ECO:0000256" key="13">
    <source>
        <dbReference type="ARBA" id="ARBA00049456"/>
    </source>
</evidence>
<proteinExistence type="inferred from homology"/>
<dbReference type="InterPro" id="IPR006091">
    <property type="entry name" value="Acyl-CoA_Oxase/DH_mid-dom"/>
</dbReference>
<dbReference type="Gene3D" id="1.10.540.10">
    <property type="entry name" value="Acyl-CoA dehydrogenase/oxidase, N-terminal domain"/>
    <property type="match status" value="1"/>
</dbReference>
<dbReference type="NCBIfam" id="TIGR04022">
    <property type="entry name" value="sulfur_SfnB"/>
    <property type="match status" value="1"/>
</dbReference>
<dbReference type="Proteomes" id="UP001285921">
    <property type="component" value="Unassembled WGS sequence"/>
</dbReference>
<dbReference type="EMBL" id="BTCL01000009">
    <property type="protein sequence ID" value="GMK45919.1"/>
    <property type="molecule type" value="Genomic_DNA"/>
</dbReference>
<dbReference type="Gene3D" id="3.40.190.270">
    <property type="match status" value="1"/>
</dbReference>
<comment type="caution">
    <text evidence="17">The sequence shown here is derived from an EMBL/GenBank/DDBJ whole genome shotgun (WGS) entry which is preliminary data.</text>
</comment>
<evidence type="ECO:0000259" key="15">
    <source>
        <dbReference type="Pfam" id="PF02771"/>
    </source>
</evidence>
<comment type="subcellular location">
    <subcellularLocation>
        <location evidence="1">Cytoplasm</location>
    </subcellularLocation>
</comment>
<comment type="catalytic activity">
    <reaction evidence="11">
        <text>dibenzothiophene + FMNH2 + O2 = dibenzothiophene 5-oxide + FMN + H2O + H(+)</text>
        <dbReference type="Rhea" id="RHEA:49076"/>
        <dbReference type="ChEBI" id="CHEBI:15377"/>
        <dbReference type="ChEBI" id="CHEBI:15378"/>
        <dbReference type="ChEBI" id="CHEBI:15379"/>
        <dbReference type="ChEBI" id="CHEBI:23681"/>
        <dbReference type="ChEBI" id="CHEBI:23683"/>
        <dbReference type="ChEBI" id="CHEBI:57618"/>
        <dbReference type="ChEBI" id="CHEBI:58210"/>
    </reaction>
</comment>
<keyword evidence="3" id="KW-0288">FMN</keyword>
<comment type="similarity">
    <text evidence="8">Belongs to the DszC flavin monooxygenase family.</text>
</comment>
<dbReference type="Pfam" id="PF02770">
    <property type="entry name" value="Acyl-CoA_dh_M"/>
    <property type="match status" value="1"/>
</dbReference>
<dbReference type="Gene3D" id="3.40.190.10">
    <property type="entry name" value="Periplasmic binding protein-like II"/>
    <property type="match status" value="1"/>
</dbReference>
<dbReference type="Pfam" id="PF02771">
    <property type="entry name" value="Acyl-CoA_dh_N"/>
    <property type="match status" value="1"/>
</dbReference>
<reference evidence="17 18" key="1">
    <citation type="submission" date="2023-05" db="EMBL/GenBank/DDBJ databases">
        <title>Draft genome of Paenibacillus sp. CCS26.</title>
        <authorList>
            <person name="Akita H."/>
            <person name="Shinto Y."/>
            <person name="Kimura Z."/>
        </authorList>
    </citation>
    <scope>NUCLEOTIDE SEQUENCE [LARGE SCALE GENOMIC DNA]</scope>
    <source>
        <strain evidence="17 18">CCS26</strain>
    </source>
</reference>
<dbReference type="InterPro" id="IPR013107">
    <property type="entry name" value="Acyl-CoA_DH_C"/>
</dbReference>
<evidence type="ECO:0000256" key="8">
    <source>
        <dbReference type="ARBA" id="ARBA00034317"/>
    </source>
</evidence>
<evidence type="ECO:0000256" key="2">
    <source>
        <dbReference type="ARBA" id="ARBA00022630"/>
    </source>
</evidence>
<dbReference type="InterPro" id="IPR036250">
    <property type="entry name" value="AcylCo_DH-like_C"/>
</dbReference>
<accession>A0ABQ6NN05</accession>
<dbReference type="PANTHER" id="PTHR43884">
    <property type="entry name" value="ACYL-COA DEHYDROGENASE"/>
    <property type="match status" value="1"/>
</dbReference>
<dbReference type="SUPFAM" id="SSF53850">
    <property type="entry name" value="Periplasmic binding protein-like II"/>
    <property type="match status" value="1"/>
</dbReference>
<keyword evidence="6" id="KW-0503">Monooxygenase</keyword>
<sequence>MTSSVQQFTKTAKPLPHALELAYKLGGLPLDFKRRGVTLTKNQQGNELDIIFGEQQSFSVRWDESLAGLALLAEEKDSRVILGLTQIQLRGSILVRADSRIRRMQEANVIGIPRIDDSIPDPWYMSADRAVQRIARSYPGCKIKHALLNVKVHTVDHQQNQAVAQRLAEALLSGEADAVYAEGALDQGLRTLLGARSIHDEIVALPVLLTAPRTFVEQQPEAAARLLAHTGAAARWADQHADDAYRLLGHVTGVAEKELSDVFSGRLHAQLDIEPSSDKWAELQGIQDWLADNQYLHQPLEPEEYVPQELLREAQLLLEGGAVGQPKPKELSPYALTDLPQHFFADRQPARVLKTEKEALEAASRFAESVKAGASERDRERRLPLAELRELSESGLLGVTVPQSYGGAGVTVAVLTEIIRIISKADSSLGQIPQNHYYFLKSVELVGTEEQKRLFFGEVLRGALLGNAIAERGVKKDFKHMSTRLARTAGNTGYRLSGTKFYSTGALYAQWIPVAALNEEDKRVIVYVPRHAQGVTVIDDWSGIGQRTTGSGSVILRDVDIPEHYVLPQYQIFDLPNTYLAFGQILHAAIDAGIAQAAIEDAAVFVREKTRPVYGSNAERASDEPDQIRRFGELGIKLYASEALLEKAAAAIDKAVLEPTSDHVGQAGLLVDSAKYSMTETVIEITNALFETAGTASMDQKYNYDRHWRNARIHTLHDPARLKLHHVGKWVLNGEYHEYKM</sequence>
<protein>
    <recommendedName>
        <fullName evidence="10">Dibenzothiophene monooxygenase</fullName>
        <ecNumber evidence="9">1.14.14.21</ecNumber>
    </recommendedName>
</protein>
<evidence type="ECO:0000259" key="14">
    <source>
        <dbReference type="Pfam" id="PF02770"/>
    </source>
</evidence>
<evidence type="ECO:0000313" key="18">
    <source>
        <dbReference type="Proteomes" id="UP001285921"/>
    </source>
</evidence>
<gene>
    <name evidence="17" type="ORF">PghCCS26_30470</name>
</gene>
<dbReference type="EC" id="1.14.14.21" evidence="9"/>
<evidence type="ECO:0000259" key="16">
    <source>
        <dbReference type="Pfam" id="PF08028"/>
    </source>
</evidence>
<dbReference type="SUPFAM" id="SSF56645">
    <property type="entry name" value="Acyl-CoA dehydrogenase NM domain-like"/>
    <property type="match status" value="1"/>
</dbReference>
<evidence type="ECO:0000256" key="10">
    <source>
        <dbReference type="ARBA" id="ARBA00034345"/>
    </source>
</evidence>
<dbReference type="InterPro" id="IPR023922">
    <property type="entry name" value="S04_starv_induced_SfnB"/>
</dbReference>
<evidence type="ECO:0000256" key="12">
    <source>
        <dbReference type="ARBA" id="ARBA00048445"/>
    </source>
</evidence>
<dbReference type="InterPro" id="IPR037069">
    <property type="entry name" value="AcylCoA_DH/ox_N_sf"/>
</dbReference>
<dbReference type="Gene3D" id="2.40.110.10">
    <property type="entry name" value="Butyryl-CoA Dehydrogenase, subunit A, domain 2"/>
    <property type="match status" value="1"/>
</dbReference>
<organism evidence="17 18">
    <name type="scientific">Paenibacillus glycanilyticus</name>
    <dbReference type="NCBI Taxonomy" id="126569"/>
    <lineage>
        <taxon>Bacteria</taxon>
        <taxon>Bacillati</taxon>
        <taxon>Bacillota</taxon>
        <taxon>Bacilli</taxon>
        <taxon>Bacillales</taxon>
        <taxon>Paenibacillaceae</taxon>
        <taxon>Paenibacillus</taxon>
    </lineage>
</organism>
<dbReference type="InterPro" id="IPR009100">
    <property type="entry name" value="AcylCoA_DH/oxidase_NM_dom_sf"/>
</dbReference>
<feature type="domain" description="Acyl-CoA oxidase/dehydrogenase middle" evidence="14">
    <location>
        <begin position="468"/>
        <end position="559"/>
    </location>
</feature>
<evidence type="ECO:0000256" key="3">
    <source>
        <dbReference type="ARBA" id="ARBA00022643"/>
    </source>
</evidence>
<feature type="domain" description="Acyl-CoA dehydrogenase C-terminal" evidence="16">
    <location>
        <begin position="586"/>
        <end position="717"/>
    </location>
</feature>
<comment type="catalytic activity">
    <reaction evidence="13">
        <text>dibenzothiophene + 2 FMNH2 + 2 O2 = dibenzothiophene 5,5-dioxide + 2 FMN + 2 H2O + 2 H(+)</text>
        <dbReference type="Rhea" id="RHEA:49072"/>
        <dbReference type="ChEBI" id="CHEBI:15377"/>
        <dbReference type="ChEBI" id="CHEBI:15378"/>
        <dbReference type="ChEBI" id="CHEBI:15379"/>
        <dbReference type="ChEBI" id="CHEBI:23681"/>
        <dbReference type="ChEBI" id="CHEBI:57618"/>
        <dbReference type="ChEBI" id="CHEBI:58210"/>
        <dbReference type="ChEBI" id="CHEBI:90356"/>
        <dbReference type="EC" id="1.14.14.21"/>
    </reaction>
</comment>
<keyword evidence="4" id="KW-0547">Nucleotide-binding</keyword>
<evidence type="ECO:0000256" key="6">
    <source>
        <dbReference type="ARBA" id="ARBA00023033"/>
    </source>
</evidence>
<evidence type="ECO:0000256" key="7">
    <source>
        <dbReference type="ARBA" id="ARBA00034307"/>
    </source>
</evidence>
<dbReference type="SUPFAM" id="SSF47203">
    <property type="entry name" value="Acyl-CoA dehydrogenase C-terminal domain-like"/>
    <property type="match status" value="1"/>
</dbReference>
<keyword evidence="2" id="KW-0285">Flavoprotein</keyword>
<evidence type="ECO:0000256" key="5">
    <source>
        <dbReference type="ARBA" id="ARBA00023002"/>
    </source>
</evidence>
<feature type="domain" description="Acyl-CoA dehydrogenase/oxidase N-terminal" evidence="15">
    <location>
        <begin position="356"/>
        <end position="462"/>
    </location>
</feature>
<keyword evidence="18" id="KW-1185">Reference proteome</keyword>
<evidence type="ECO:0000256" key="1">
    <source>
        <dbReference type="ARBA" id="ARBA00004496"/>
    </source>
</evidence>
<evidence type="ECO:0000256" key="9">
    <source>
        <dbReference type="ARBA" id="ARBA00034328"/>
    </source>
</evidence>
<evidence type="ECO:0000313" key="17">
    <source>
        <dbReference type="EMBL" id="GMK45919.1"/>
    </source>
</evidence>
<dbReference type="InterPro" id="IPR013786">
    <property type="entry name" value="AcylCoA_DH/ox_N"/>
</dbReference>
<dbReference type="Gene3D" id="1.20.140.10">
    <property type="entry name" value="Butyryl-CoA Dehydrogenase, subunit A, domain 3"/>
    <property type="match status" value="1"/>
</dbReference>
<dbReference type="RefSeq" id="WP_317980453.1">
    <property type="nucleotide sequence ID" value="NZ_BTCL01000009.1"/>
</dbReference>
<dbReference type="PANTHER" id="PTHR43884:SF12">
    <property type="entry name" value="ISOVALERYL-COA DEHYDROGENASE, MITOCHONDRIAL-RELATED"/>
    <property type="match status" value="1"/>
</dbReference>
<dbReference type="InterPro" id="IPR046373">
    <property type="entry name" value="Acyl-CoA_Oxase/DH_mid-dom_sf"/>
</dbReference>
<evidence type="ECO:0000256" key="11">
    <source>
        <dbReference type="ARBA" id="ARBA00047859"/>
    </source>
</evidence>
<comment type="pathway">
    <text evidence="7">Sulfur metabolism; dibenzothiophene degradation.</text>
</comment>
<comment type="catalytic activity">
    <reaction evidence="12">
        <text>dibenzothiophene 5-oxide + FMNH2 + O2 = dibenzothiophene 5,5-dioxide + FMN + H2O + H(+)</text>
        <dbReference type="Rhea" id="RHEA:49080"/>
        <dbReference type="ChEBI" id="CHEBI:15377"/>
        <dbReference type="ChEBI" id="CHEBI:15378"/>
        <dbReference type="ChEBI" id="CHEBI:15379"/>
        <dbReference type="ChEBI" id="CHEBI:23683"/>
        <dbReference type="ChEBI" id="CHEBI:57618"/>
        <dbReference type="ChEBI" id="CHEBI:58210"/>
        <dbReference type="ChEBI" id="CHEBI:90356"/>
    </reaction>
</comment>
<keyword evidence="5" id="KW-0560">Oxidoreductase</keyword>